<keyword evidence="2 7" id="KW-0645">Protease</keyword>
<gene>
    <name evidence="9" type="ORF">VHEMI09221</name>
</gene>
<dbReference type="PANTHER" id="PTHR11804:SF84">
    <property type="entry name" value="SACCHAROLYSIN"/>
    <property type="match status" value="1"/>
</dbReference>
<dbReference type="HOGENOM" id="CLU_2028336_0_0_1"/>
<evidence type="ECO:0000256" key="4">
    <source>
        <dbReference type="ARBA" id="ARBA00022801"/>
    </source>
</evidence>
<comment type="similarity">
    <text evidence="1 7">Belongs to the peptidase M3 family.</text>
</comment>
<evidence type="ECO:0000313" key="10">
    <source>
        <dbReference type="Proteomes" id="UP000039046"/>
    </source>
</evidence>
<keyword evidence="4 7" id="KW-0378">Hydrolase</keyword>
<dbReference type="PANTHER" id="PTHR11804">
    <property type="entry name" value="PROTEASE M3 THIMET OLIGOPEPTIDASE-RELATED"/>
    <property type="match status" value="1"/>
</dbReference>
<keyword evidence="10" id="KW-1185">Reference proteome</keyword>
<keyword evidence="6 7" id="KW-0482">Metalloprotease</keyword>
<dbReference type="SUPFAM" id="SSF55486">
    <property type="entry name" value="Metalloproteases ('zincins'), catalytic domain"/>
    <property type="match status" value="1"/>
</dbReference>
<proteinExistence type="inferred from homology"/>
<evidence type="ECO:0000256" key="6">
    <source>
        <dbReference type="ARBA" id="ARBA00023049"/>
    </source>
</evidence>
<reference evidence="9 10" key="1">
    <citation type="journal article" date="2015" name="Genome Announc.">
        <title>Draft Genome Sequence and Gene Annotation of the Entomopathogenic Fungus Verticillium hemipterigenum.</title>
        <authorList>
            <person name="Horn F."/>
            <person name="Habel A."/>
            <person name="Scharf D.H."/>
            <person name="Dworschak J."/>
            <person name="Brakhage A.A."/>
            <person name="Guthke R."/>
            <person name="Hertweck C."/>
            <person name="Linde J."/>
        </authorList>
    </citation>
    <scope>NUCLEOTIDE SEQUENCE [LARGE SCALE GENOMIC DNA]</scope>
</reference>
<dbReference type="Pfam" id="PF01432">
    <property type="entry name" value="Peptidase_M3"/>
    <property type="match status" value="1"/>
</dbReference>
<dbReference type="OrthoDB" id="534666at2759"/>
<evidence type="ECO:0000259" key="8">
    <source>
        <dbReference type="Pfam" id="PF01432"/>
    </source>
</evidence>
<comment type="cofactor">
    <cofactor evidence="7">
        <name>Zn(2+)</name>
        <dbReference type="ChEBI" id="CHEBI:29105"/>
    </cofactor>
    <text evidence="7">Binds 1 zinc ion.</text>
</comment>
<sequence>MALHDPESEAVLDALNIASLYNSLRLSTCLQDGGEVETKTDDWAYGHCISTHLVGPYSAGYYGYLWSRAYSNCTFSTFTQNPMDGALGCKYGRCVLEHGGRRDETDMIAEFLGKRPNTEDLF</sequence>
<dbReference type="GO" id="GO:0004222">
    <property type="term" value="F:metalloendopeptidase activity"/>
    <property type="evidence" value="ECO:0007669"/>
    <property type="project" value="InterPro"/>
</dbReference>
<dbReference type="GO" id="GO:0005758">
    <property type="term" value="C:mitochondrial intermembrane space"/>
    <property type="evidence" value="ECO:0007669"/>
    <property type="project" value="TreeGrafter"/>
</dbReference>
<dbReference type="AlphaFoldDB" id="A0A0A1TPN7"/>
<dbReference type="STRING" id="1531966.A0A0A1TPN7"/>
<organism evidence="9 10">
    <name type="scientific">[Torrubiella] hemipterigena</name>
    <dbReference type="NCBI Taxonomy" id="1531966"/>
    <lineage>
        <taxon>Eukaryota</taxon>
        <taxon>Fungi</taxon>
        <taxon>Dikarya</taxon>
        <taxon>Ascomycota</taxon>
        <taxon>Pezizomycotina</taxon>
        <taxon>Sordariomycetes</taxon>
        <taxon>Hypocreomycetidae</taxon>
        <taxon>Hypocreales</taxon>
        <taxon>Clavicipitaceae</taxon>
        <taxon>Clavicipitaceae incertae sedis</taxon>
        <taxon>'Torrubiella' clade</taxon>
    </lineage>
</organism>
<evidence type="ECO:0000256" key="2">
    <source>
        <dbReference type="ARBA" id="ARBA00022670"/>
    </source>
</evidence>
<evidence type="ECO:0000256" key="5">
    <source>
        <dbReference type="ARBA" id="ARBA00022833"/>
    </source>
</evidence>
<dbReference type="InterPro" id="IPR024077">
    <property type="entry name" value="Neurolysin/TOP_dom2"/>
</dbReference>
<evidence type="ECO:0000256" key="1">
    <source>
        <dbReference type="ARBA" id="ARBA00006040"/>
    </source>
</evidence>
<dbReference type="GO" id="GO:0006518">
    <property type="term" value="P:peptide metabolic process"/>
    <property type="evidence" value="ECO:0007669"/>
    <property type="project" value="TreeGrafter"/>
</dbReference>
<dbReference type="GO" id="GO:0046872">
    <property type="term" value="F:metal ion binding"/>
    <property type="evidence" value="ECO:0007669"/>
    <property type="project" value="UniProtKB-UniRule"/>
</dbReference>
<dbReference type="EMBL" id="CDHN01000005">
    <property type="protein sequence ID" value="CEJ93645.1"/>
    <property type="molecule type" value="Genomic_DNA"/>
</dbReference>
<name>A0A0A1TPN7_9HYPO</name>
<dbReference type="InterPro" id="IPR045090">
    <property type="entry name" value="Pept_M3A_M3B"/>
</dbReference>
<evidence type="ECO:0000256" key="7">
    <source>
        <dbReference type="RuleBase" id="RU003435"/>
    </source>
</evidence>
<accession>A0A0A1TPN7</accession>
<feature type="domain" description="Peptidase M3A/M3B catalytic" evidence="8">
    <location>
        <begin position="38"/>
        <end position="121"/>
    </location>
</feature>
<keyword evidence="5 7" id="KW-0862">Zinc</keyword>
<evidence type="ECO:0000256" key="3">
    <source>
        <dbReference type="ARBA" id="ARBA00022723"/>
    </source>
</evidence>
<evidence type="ECO:0000313" key="9">
    <source>
        <dbReference type="EMBL" id="CEJ93645.1"/>
    </source>
</evidence>
<dbReference type="Gene3D" id="1.10.1370.10">
    <property type="entry name" value="Neurolysin, domain 3"/>
    <property type="match status" value="1"/>
</dbReference>
<dbReference type="InterPro" id="IPR001567">
    <property type="entry name" value="Pept_M3A_M3B_dom"/>
</dbReference>
<keyword evidence="3 7" id="KW-0479">Metal-binding</keyword>
<protein>
    <recommendedName>
        <fullName evidence="8">Peptidase M3A/M3B catalytic domain-containing protein</fullName>
    </recommendedName>
</protein>
<dbReference type="Proteomes" id="UP000039046">
    <property type="component" value="Unassembled WGS sequence"/>
</dbReference>
<dbReference type="GO" id="GO:0006508">
    <property type="term" value="P:proteolysis"/>
    <property type="evidence" value="ECO:0007669"/>
    <property type="project" value="UniProtKB-KW"/>
</dbReference>